<dbReference type="OrthoDB" id="7554122at2759"/>
<protein>
    <submittedName>
        <fullName evidence="3">Uncharacterized protein LOC106749247 isoform X1</fullName>
    </submittedName>
</protein>
<gene>
    <name evidence="3" type="primary">LOC106749247</name>
</gene>
<evidence type="ECO:0000256" key="1">
    <source>
        <dbReference type="SAM" id="Coils"/>
    </source>
</evidence>
<feature type="coiled-coil region" evidence="1">
    <location>
        <begin position="99"/>
        <end position="151"/>
    </location>
</feature>
<evidence type="ECO:0000313" key="3">
    <source>
        <dbReference type="RefSeq" id="XP_014483994.1"/>
    </source>
</evidence>
<dbReference type="AlphaFoldDB" id="A0A6P3Y1C1"/>
<keyword evidence="2" id="KW-1185">Reference proteome</keyword>
<evidence type="ECO:0000313" key="2">
    <source>
        <dbReference type="Proteomes" id="UP000515204"/>
    </source>
</evidence>
<name>A0A6P3Y1C1_DINQU</name>
<organism evidence="2 3">
    <name type="scientific">Dinoponera quadriceps</name>
    <name type="common">South American ant</name>
    <dbReference type="NCBI Taxonomy" id="609295"/>
    <lineage>
        <taxon>Eukaryota</taxon>
        <taxon>Metazoa</taxon>
        <taxon>Ecdysozoa</taxon>
        <taxon>Arthropoda</taxon>
        <taxon>Hexapoda</taxon>
        <taxon>Insecta</taxon>
        <taxon>Pterygota</taxon>
        <taxon>Neoptera</taxon>
        <taxon>Endopterygota</taxon>
        <taxon>Hymenoptera</taxon>
        <taxon>Apocrita</taxon>
        <taxon>Aculeata</taxon>
        <taxon>Formicoidea</taxon>
        <taxon>Formicidae</taxon>
        <taxon>Ponerinae</taxon>
        <taxon>Ponerini</taxon>
        <taxon>Dinoponera</taxon>
    </lineage>
</organism>
<accession>A0A6P3Y1C1</accession>
<proteinExistence type="predicted"/>
<dbReference type="GeneID" id="106749247"/>
<keyword evidence="1" id="KW-0175">Coiled coil</keyword>
<sequence>MIDYFVCYVFPALSHIFCVAVVLTKVEEVLENWQDKLQHNAASRPSETVGPTVSTLRILNTEQQQCIELEREQTKKAEIKLKDMVSWLTEREAHHKMYLGCLEKENEDLRYTLTDMQRKRDQDELANNIKVSKLQNEIADLRMQVAQLSNEYKQQIISRDQQHKDEISKYKCLLEDETARALQLPQTKHNILGKNKKKTTEKHPALIDEEEVQKTKKFPELEIRKITIKRRKLFQLDNETTIDIN</sequence>
<dbReference type="KEGG" id="dqu:106749247"/>
<dbReference type="Proteomes" id="UP000515204">
    <property type="component" value="Unplaced"/>
</dbReference>
<reference evidence="3" key="1">
    <citation type="submission" date="2025-08" db="UniProtKB">
        <authorList>
            <consortium name="RefSeq"/>
        </authorList>
    </citation>
    <scope>IDENTIFICATION</scope>
</reference>
<dbReference type="RefSeq" id="XP_014483994.1">
    <property type="nucleotide sequence ID" value="XM_014628508.1"/>
</dbReference>